<dbReference type="PRINTS" id="PR00413">
    <property type="entry name" value="HADHALOGNASE"/>
</dbReference>
<dbReference type="InterPro" id="IPR023198">
    <property type="entry name" value="PGP-like_dom2"/>
</dbReference>
<dbReference type="RefSeq" id="WP_184867413.1">
    <property type="nucleotide sequence ID" value="NZ_BAAAWY010000098.1"/>
</dbReference>
<protein>
    <submittedName>
        <fullName evidence="1">HAD superfamily hydrolase (TIGR01509 family)</fullName>
    </submittedName>
</protein>
<dbReference type="AlphaFoldDB" id="A0A7W9KN68"/>
<dbReference type="SFLD" id="SFLDG01135">
    <property type="entry name" value="C1.5.6:_HAD__Beta-PGM__Phospha"/>
    <property type="match status" value="1"/>
</dbReference>
<dbReference type="Proteomes" id="UP000585638">
    <property type="component" value="Unassembled WGS sequence"/>
</dbReference>
<dbReference type="PANTHER" id="PTHR18901">
    <property type="entry name" value="2-DEOXYGLUCOSE-6-PHOSPHATE PHOSPHATASE 2"/>
    <property type="match status" value="1"/>
</dbReference>
<dbReference type="SFLD" id="SFLDG01129">
    <property type="entry name" value="C1.5:_HAD__Beta-PGM__Phosphata"/>
    <property type="match status" value="1"/>
</dbReference>
<dbReference type="InterPro" id="IPR036412">
    <property type="entry name" value="HAD-like_sf"/>
</dbReference>
<dbReference type="SFLD" id="SFLDS00003">
    <property type="entry name" value="Haloacid_Dehalogenase"/>
    <property type="match status" value="1"/>
</dbReference>
<accession>A0A7W9KN68</accession>
<dbReference type="InterPro" id="IPR023214">
    <property type="entry name" value="HAD_sf"/>
</dbReference>
<dbReference type="Pfam" id="PF00702">
    <property type="entry name" value="Hydrolase"/>
    <property type="match status" value="1"/>
</dbReference>
<keyword evidence="2" id="KW-1185">Reference proteome</keyword>
<evidence type="ECO:0000313" key="2">
    <source>
        <dbReference type="Proteomes" id="UP000585638"/>
    </source>
</evidence>
<dbReference type="Gene3D" id="3.40.50.1000">
    <property type="entry name" value="HAD superfamily/HAD-like"/>
    <property type="match status" value="1"/>
</dbReference>
<comment type="caution">
    <text evidence="1">The sequence shown here is derived from an EMBL/GenBank/DDBJ whole genome shotgun (WGS) entry which is preliminary data.</text>
</comment>
<dbReference type="Gene3D" id="1.10.150.240">
    <property type="entry name" value="Putative phosphatase, domain 2"/>
    <property type="match status" value="1"/>
</dbReference>
<reference evidence="1 2" key="1">
    <citation type="submission" date="2020-08" db="EMBL/GenBank/DDBJ databases">
        <title>Sequencing the genomes of 1000 actinobacteria strains.</title>
        <authorList>
            <person name="Klenk H.-P."/>
        </authorList>
    </citation>
    <scope>NUCLEOTIDE SEQUENCE [LARGE SCALE GENOMIC DNA]</scope>
    <source>
        <strain evidence="1 2">DSM 43851</strain>
    </source>
</reference>
<proteinExistence type="predicted"/>
<organism evidence="1 2">
    <name type="scientific">Kutzneria kofuensis</name>
    <dbReference type="NCBI Taxonomy" id="103725"/>
    <lineage>
        <taxon>Bacteria</taxon>
        <taxon>Bacillati</taxon>
        <taxon>Actinomycetota</taxon>
        <taxon>Actinomycetes</taxon>
        <taxon>Pseudonocardiales</taxon>
        <taxon>Pseudonocardiaceae</taxon>
        <taxon>Kutzneria</taxon>
    </lineage>
</organism>
<dbReference type="PANTHER" id="PTHR18901:SF38">
    <property type="entry name" value="PSEUDOURIDINE-5'-PHOSPHATASE"/>
    <property type="match status" value="1"/>
</dbReference>
<evidence type="ECO:0000313" key="1">
    <source>
        <dbReference type="EMBL" id="MBB5895648.1"/>
    </source>
</evidence>
<dbReference type="GO" id="GO:0016787">
    <property type="term" value="F:hydrolase activity"/>
    <property type="evidence" value="ECO:0007669"/>
    <property type="project" value="UniProtKB-KW"/>
</dbReference>
<dbReference type="CDD" id="cd07505">
    <property type="entry name" value="HAD_BPGM-like"/>
    <property type="match status" value="1"/>
</dbReference>
<dbReference type="InterPro" id="IPR006439">
    <property type="entry name" value="HAD-SF_hydro_IA"/>
</dbReference>
<sequence length="218" mass="22824">MDAVVFDLDGVLVDSERTWDEVRRAVTAEHGGTWDGENTTRAMMGMSTPEWAEYLATARGVRLPPDKIAQLVVDGMVHRYSEGPPLLPGAVEAVRATAERCPVAIASSSPPALITEVLRVTGLDDVVKVALSSELTGAGKPAPDVYLAAAKGLGVDPTKCVAVEDSTNGIRAALNAGMITVAVPNEHFPPDPQVLARAAKVITGVRELPAVLDLLSGP</sequence>
<keyword evidence="1" id="KW-0378">Hydrolase</keyword>
<dbReference type="SUPFAM" id="SSF56784">
    <property type="entry name" value="HAD-like"/>
    <property type="match status" value="1"/>
</dbReference>
<dbReference type="EMBL" id="JACHIR010000001">
    <property type="protein sequence ID" value="MBB5895648.1"/>
    <property type="molecule type" value="Genomic_DNA"/>
</dbReference>
<gene>
    <name evidence="1" type="ORF">BJ998_006844</name>
</gene>
<name>A0A7W9KN68_9PSEU</name>
<dbReference type="NCBIfam" id="TIGR01509">
    <property type="entry name" value="HAD-SF-IA-v3"/>
    <property type="match status" value="1"/>
</dbReference>